<feature type="region of interest" description="Disordered" evidence="1">
    <location>
        <begin position="52"/>
        <end position="77"/>
    </location>
</feature>
<evidence type="ECO:0000313" key="2">
    <source>
        <dbReference type="EMBL" id="KAK9279851.1"/>
    </source>
</evidence>
<reference evidence="2 3" key="1">
    <citation type="journal article" date="2024" name="Plant J.">
        <title>Genome sequences and population genomics reveal climatic adaptation and genomic divergence between two closely related sweetgum species.</title>
        <authorList>
            <person name="Xu W.Q."/>
            <person name="Ren C.Q."/>
            <person name="Zhang X.Y."/>
            <person name="Comes H.P."/>
            <person name="Liu X.H."/>
            <person name="Li Y.G."/>
            <person name="Kettle C.J."/>
            <person name="Jalonen R."/>
            <person name="Gaisberger H."/>
            <person name="Ma Y.Z."/>
            <person name="Qiu Y.X."/>
        </authorList>
    </citation>
    <scope>NUCLEOTIDE SEQUENCE [LARGE SCALE GENOMIC DNA]</scope>
    <source>
        <strain evidence="2">Hangzhou</strain>
    </source>
</reference>
<feature type="compositionally biased region" description="Basic residues" evidence="1">
    <location>
        <begin position="61"/>
        <end position="75"/>
    </location>
</feature>
<comment type="caution">
    <text evidence="2">The sequence shown here is derived from an EMBL/GenBank/DDBJ whole genome shotgun (WGS) entry which is preliminary data.</text>
</comment>
<evidence type="ECO:0000313" key="3">
    <source>
        <dbReference type="Proteomes" id="UP001415857"/>
    </source>
</evidence>
<feature type="region of interest" description="Disordered" evidence="1">
    <location>
        <begin position="1"/>
        <end position="23"/>
    </location>
</feature>
<dbReference type="InterPro" id="IPR008586">
    <property type="entry name" value="DUF868_pln"/>
</dbReference>
<proteinExistence type="predicted"/>
<dbReference type="Pfam" id="PF05910">
    <property type="entry name" value="DUF868"/>
    <property type="match status" value="1"/>
</dbReference>
<keyword evidence="3" id="KW-1185">Reference proteome</keyword>
<dbReference type="AlphaFoldDB" id="A0AAP0WWX9"/>
<sequence>MGSDEFNSKAAKGGQPYLQNVPNQLKEVSHTSGDEMMEAKCLTTSLSPLASIHPPPLTTTLRRRRRRQLRRRHRPSPVNPNLTTCLYHTDVGLVALTWSRNFLGRSLHLHLHLDGGHFDTLSPPPPSLSTPSFHLHIKPFIFWRKQGSKKLNLNHHTTTTTTTTPTPTVQIFWDLTRAKFGSGSGPEPQSGFYIALVIDGDMTLLVGDSPKEAYTKTKAAKPKRTTQTLLLRREHVLGNKLYTTKATFGGKTREITIECNVNDDPRLCFSIDSKRVLQIKRLKWKFRGNERIEVDGVPIQEEDEEELVDDEELLVVIDVVGFVVGVQFFGDGVGEYGGEGVGGDYWVFSAGLCLEELKIG</sequence>
<dbReference type="PANTHER" id="PTHR31972:SF3">
    <property type="entry name" value="OS09G0416600 PROTEIN"/>
    <property type="match status" value="1"/>
</dbReference>
<dbReference type="EMBL" id="JBBPBK010000008">
    <property type="protein sequence ID" value="KAK9279851.1"/>
    <property type="molecule type" value="Genomic_DNA"/>
</dbReference>
<dbReference type="Proteomes" id="UP001415857">
    <property type="component" value="Unassembled WGS sequence"/>
</dbReference>
<organism evidence="2 3">
    <name type="scientific">Liquidambar formosana</name>
    <name type="common">Formosan gum</name>
    <dbReference type="NCBI Taxonomy" id="63359"/>
    <lineage>
        <taxon>Eukaryota</taxon>
        <taxon>Viridiplantae</taxon>
        <taxon>Streptophyta</taxon>
        <taxon>Embryophyta</taxon>
        <taxon>Tracheophyta</taxon>
        <taxon>Spermatophyta</taxon>
        <taxon>Magnoliopsida</taxon>
        <taxon>eudicotyledons</taxon>
        <taxon>Gunneridae</taxon>
        <taxon>Pentapetalae</taxon>
        <taxon>Saxifragales</taxon>
        <taxon>Altingiaceae</taxon>
        <taxon>Liquidambar</taxon>
    </lineage>
</organism>
<accession>A0AAP0WWX9</accession>
<gene>
    <name evidence="2" type="ORF">L1049_013533</name>
</gene>
<name>A0AAP0WWX9_LIQFO</name>
<dbReference type="PANTHER" id="PTHR31972">
    <property type="entry name" value="EXPRESSED PROTEIN"/>
    <property type="match status" value="1"/>
</dbReference>
<evidence type="ECO:0000256" key="1">
    <source>
        <dbReference type="SAM" id="MobiDB-lite"/>
    </source>
</evidence>
<protein>
    <submittedName>
        <fullName evidence="2">Uncharacterized protein</fullName>
    </submittedName>
</protein>